<dbReference type="GO" id="GO:0042254">
    <property type="term" value="P:ribosome biogenesis"/>
    <property type="evidence" value="ECO:0007669"/>
    <property type="project" value="TreeGrafter"/>
</dbReference>
<reference evidence="2" key="1">
    <citation type="submission" date="2022-08" db="UniProtKB">
        <authorList>
            <consortium name="EnsemblMetazoa"/>
        </authorList>
    </citation>
    <scope>IDENTIFICATION</scope>
    <source>
        <strain evidence="2">05x7-T-G4-1.051#20</strain>
    </source>
</reference>
<feature type="domain" description="Nucleolar 27S pre-rRNA processing Urb2/Npa2 C-terminal" evidence="1">
    <location>
        <begin position="2"/>
        <end position="50"/>
    </location>
</feature>
<dbReference type="PANTHER" id="PTHR15682">
    <property type="entry name" value="UNHEALTHY RIBOSOME BIOGENESIS PROTEIN 2 HOMOLOG"/>
    <property type="match status" value="1"/>
</dbReference>
<dbReference type="InterPro" id="IPR052609">
    <property type="entry name" value="Ribosome_Biogenesis_Reg"/>
</dbReference>
<dbReference type="Pfam" id="PF10441">
    <property type="entry name" value="Urb2"/>
    <property type="match status" value="1"/>
</dbReference>
<evidence type="ECO:0000259" key="1">
    <source>
        <dbReference type="Pfam" id="PF10441"/>
    </source>
</evidence>
<organism evidence="2 3">
    <name type="scientific">Magallana gigas</name>
    <name type="common">Pacific oyster</name>
    <name type="synonym">Crassostrea gigas</name>
    <dbReference type="NCBI Taxonomy" id="29159"/>
    <lineage>
        <taxon>Eukaryota</taxon>
        <taxon>Metazoa</taxon>
        <taxon>Spiralia</taxon>
        <taxon>Lophotrochozoa</taxon>
        <taxon>Mollusca</taxon>
        <taxon>Bivalvia</taxon>
        <taxon>Autobranchia</taxon>
        <taxon>Pteriomorphia</taxon>
        <taxon>Ostreida</taxon>
        <taxon>Ostreoidea</taxon>
        <taxon>Ostreidae</taxon>
        <taxon>Magallana</taxon>
    </lineage>
</organism>
<name>A0A8W8M1W8_MAGGI</name>
<sequence>RALLPAVYAVLDICDTHAVSQLHVVLNQGVKEVFKMLYADYMKYHHYTGKV</sequence>
<dbReference type="EnsemblMetazoa" id="G3020.2">
    <property type="protein sequence ID" value="G3020.2:cds"/>
    <property type="gene ID" value="G3020"/>
</dbReference>
<evidence type="ECO:0000313" key="2">
    <source>
        <dbReference type="EnsemblMetazoa" id="G3020.2:cds"/>
    </source>
</evidence>
<protein>
    <recommendedName>
        <fullName evidence="1">Nucleolar 27S pre-rRNA processing Urb2/Npa2 C-terminal domain-containing protein</fullName>
    </recommendedName>
</protein>
<dbReference type="GO" id="GO:0005730">
    <property type="term" value="C:nucleolus"/>
    <property type="evidence" value="ECO:0007669"/>
    <property type="project" value="TreeGrafter"/>
</dbReference>
<accession>A0A8W8M1W8</accession>
<dbReference type="InterPro" id="IPR018849">
    <property type="entry name" value="Urb2/Npa2_C"/>
</dbReference>
<dbReference type="Proteomes" id="UP000005408">
    <property type="component" value="Unassembled WGS sequence"/>
</dbReference>
<proteinExistence type="predicted"/>
<dbReference type="PANTHER" id="PTHR15682:SF2">
    <property type="entry name" value="UNHEALTHY RIBOSOME BIOGENESIS PROTEIN 2 HOMOLOG"/>
    <property type="match status" value="1"/>
</dbReference>
<dbReference type="AlphaFoldDB" id="A0A8W8M1W8"/>
<evidence type="ECO:0000313" key="3">
    <source>
        <dbReference type="Proteomes" id="UP000005408"/>
    </source>
</evidence>
<keyword evidence="3" id="KW-1185">Reference proteome</keyword>